<dbReference type="InterPro" id="IPR036865">
    <property type="entry name" value="CRAL-TRIO_dom_sf"/>
</dbReference>
<dbReference type="SUPFAM" id="SSF52087">
    <property type="entry name" value="CRAL/TRIO domain"/>
    <property type="match status" value="1"/>
</dbReference>
<dbReference type="PANTHER" id="PTHR10174">
    <property type="entry name" value="ALPHA-TOCOPHEROL TRANSFER PROTEIN-RELATED"/>
    <property type="match status" value="1"/>
</dbReference>
<dbReference type="Proteomes" id="UP001314205">
    <property type="component" value="Unassembled WGS sequence"/>
</dbReference>
<dbReference type="Gene3D" id="3.40.525.10">
    <property type="entry name" value="CRAL-TRIO lipid binding domain"/>
    <property type="match status" value="1"/>
</dbReference>
<dbReference type="GO" id="GO:1902936">
    <property type="term" value="F:phosphatidylinositol bisphosphate binding"/>
    <property type="evidence" value="ECO:0007669"/>
    <property type="project" value="TreeGrafter"/>
</dbReference>
<evidence type="ECO:0000256" key="1">
    <source>
        <dbReference type="SAM" id="MobiDB-lite"/>
    </source>
</evidence>
<dbReference type="PANTHER" id="PTHR10174:SF222">
    <property type="entry name" value="GH10083P-RELATED"/>
    <property type="match status" value="1"/>
</dbReference>
<evidence type="ECO:0000313" key="4">
    <source>
        <dbReference type="Proteomes" id="UP001314205"/>
    </source>
</evidence>
<name>A0AAV1KD10_9NEOP</name>
<organism evidence="3 4">
    <name type="scientific">Parnassius mnemosyne</name>
    <name type="common">clouded apollo</name>
    <dbReference type="NCBI Taxonomy" id="213953"/>
    <lineage>
        <taxon>Eukaryota</taxon>
        <taxon>Metazoa</taxon>
        <taxon>Ecdysozoa</taxon>
        <taxon>Arthropoda</taxon>
        <taxon>Hexapoda</taxon>
        <taxon>Insecta</taxon>
        <taxon>Pterygota</taxon>
        <taxon>Neoptera</taxon>
        <taxon>Endopterygota</taxon>
        <taxon>Lepidoptera</taxon>
        <taxon>Glossata</taxon>
        <taxon>Ditrysia</taxon>
        <taxon>Papilionoidea</taxon>
        <taxon>Papilionidae</taxon>
        <taxon>Parnassiinae</taxon>
        <taxon>Parnassini</taxon>
        <taxon>Parnassius</taxon>
        <taxon>Driopa</taxon>
    </lineage>
</organism>
<reference evidence="3 4" key="1">
    <citation type="submission" date="2023-11" db="EMBL/GenBank/DDBJ databases">
        <authorList>
            <person name="Hedman E."/>
            <person name="Englund M."/>
            <person name="Stromberg M."/>
            <person name="Nyberg Akerstrom W."/>
            <person name="Nylinder S."/>
            <person name="Jareborg N."/>
            <person name="Kallberg Y."/>
            <person name="Kronander E."/>
        </authorList>
    </citation>
    <scope>NUCLEOTIDE SEQUENCE [LARGE SCALE GENOMIC DNA]</scope>
</reference>
<sequence length="142" mass="16684">MKSYSLRIIPKVNVFFFRDFLLYLLEGKPVRVKQIYAINAPHFYDKLYTLVKPVLPADICNMIKFLPDCESLHKWIDKKYLPIEYGGEAPSMEKQHGDWVSQIQAERDMFLNDNMWKADLKKKPKTNESNSMNGSFKTLCID</sequence>
<dbReference type="GO" id="GO:0016020">
    <property type="term" value="C:membrane"/>
    <property type="evidence" value="ECO:0007669"/>
    <property type="project" value="TreeGrafter"/>
</dbReference>
<dbReference type="InterPro" id="IPR001251">
    <property type="entry name" value="CRAL-TRIO_dom"/>
</dbReference>
<dbReference type="Pfam" id="PF00650">
    <property type="entry name" value="CRAL_TRIO"/>
    <property type="match status" value="1"/>
</dbReference>
<dbReference type="AlphaFoldDB" id="A0AAV1KD10"/>
<dbReference type="EMBL" id="CAVLGL010000024">
    <property type="protein sequence ID" value="CAK1580976.1"/>
    <property type="molecule type" value="Genomic_DNA"/>
</dbReference>
<protein>
    <recommendedName>
        <fullName evidence="2">CRAL-TRIO domain-containing protein</fullName>
    </recommendedName>
</protein>
<evidence type="ECO:0000259" key="2">
    <source>
        <dbReference type="PROSITE" id="PS50191"/>
    </source>
</evidence>
<gene>
    <name evidence="3" type="ORF">PARMNEM_LOCUS2701</name>
</gene>
<accession>A0AAV1KD10</accession>
<feature type="domain" description="CRAL-TRIO" evidence="2">
    <location>
        <begin position="1"/>
        <end position="93"/>
    </location>
</feature>
<keyword evidence="4" id="KW-1185">Reference proteome</keyword>
<feature type="region of interest" description="Disordered" evidence="1">
    <location>
        <begin position="123"/>
        <end position="142"/>
    </location>
</feature>
<evidence type="ECO:0000313" key="3">
    <source>
        <dbReference type="EMBL" id="CAK1580976.1"/>
    </source>
</evidence>
<dbReference type="CDD" id="cd00170">
    <property type="entry name" value="SEC14"/>
    <property type="match status" value="1"/>
</dbReference>
<proteinExistence type="predicted"/>
<comment type="caution">
    <text evidence="3">The sequence shown here is derived from an EMBL/GenBank/DDBJ whole genome shotgun (WGS) entry which is preliminary data.</text>
</comment>
<dbReference type="PROSITE" id="PS50191">
    <property type="entry name" value="CRAL_TRIO"/>
    <property type="match status" value="1"/>
</dbReference>
<feature type="compositionally biased region" description="Polar residues" evidence="1">
    <location>
        <begin position="127"/>
        <end position="136"/>
    </location>
</feature>